<name>A0ABW1V020_9BACL</name>
<sequence length="132" mass="15584">MKPQTILLYDGECSFCNRTVQWIIVRDPRANIKFASQQGELGMQLRAHYKIPDDVDSLVFIDQNKAYVYSEAALRVTKHLHRAWPFMQLLLVIPVSIRNAAYRYFAKHRYQWFGKQHACLIPTPEIRARYLD</sequence>
<proteinExistence type="predicted"/>
<dbReference type="Proteomes" id="UP001596233">
    <property type="component" value="Unassembled WGS sequence"/>
</dbReference>
<comment type="caution">
    <text evidence="1">The sequence shown here is derived from an EMBL/GenBank/DDBJ whole genome shotgun (WGS) entry which is preliminary data.</text>
</comment>
<accession>A0ABW1V020</accession>
<organism evidence="1 2">
    <name type="scientific">Paenibacillus septentrionalis</name>
    <dbReference type="NCBI Taxonomy" id="429342"/>
    <lineage>
        <taxon>Bacteria</taxon>
        <taxon>Bacillati</taxon>
        <taxon>Bacillota</taxon>
        <taxon>Bacilli</taxon>
        <taxon>Bacillales</taxon>
        <taxon>Paenibacillaceae</taxon>
        <taxon>Paenibacillus</taxon>
    </lineage>
</organism>
<gene>
    <name evidence="1" type="ORF">ACFP56_05535</name>
</gene>
<dbReference type="InterPro" id="IPR007263">
    <property type="entry name" value="DCC1-like"/>
</dbReference>
<dbReference type="InterPro" id="IPR052927">
    <property type="entry name" value="DCC_oxidoreductase"/>
</dbReference>
<dbReference type="PANTHER" id="PTHR33639">
    <property type="entry name" value="THIOL-DISULFIDE OXIDOREDUCTASE DCC"/>
    <property type="match status" value="1"/>
</dbReference>
<protein>
    <submittedName>
        <fullName evidence="1">Thiol-disulfide oxidoreductase DCC family protein</fullName>
    </submittedName>
</protein>
<dbReference type="Pfam" id="PF04134">
    <property type="entry name" value="DCC1-like"/>
    <property type="match status" value="1"/>
</dbReference>
<keyword evidence="2" id="KW-1185">Reference proteome</keyword>
<evidence type="ECO:0000313" key="1">
    <source>
        <dbReference type="EMBL" id="MFC6332077.1"/>
    </source>
</evidence>
<dbReference type="EMBL" id="JBHSTE010000002">
    <property type="protein sequence ID" value="MFC6332077.1"/>
    <property type="molecule type" value="Genomic_DNA"/>
</dbReference>
<dbReference type="PANTHER" id="PTHR33639:SF2">
    <property type="entry name" value="DUF393 DOMAIN-CONTAINING PROTEIN"/>
    <property type="match status" value="1"/>
</dbReference>
<evidence type="ECO:0000313" key="2">
    <source>
        <dbReference type="Proteomes" id="UP001596233"/>
    </source>
</evidence>
<dbReference type="RefSeq" id="WP_379232060.1">
    <property type="nucleotide sequence ID" value="NZ_JBHSTE010000002.1"/>
</dbReference>
<reference evidence="2" key="1">
    <citation type="journal article" date="2019" name="Int. J. Syst. Evol. Microbiol.">
        <title>The Global Catalogue of Microorganisms (GCM) 10K type strain sequencing project: providing services to taxonomists for standard genome sequencing and annotation.</title>
        <authorList>
            <consortium name="The Broad Institute Genomics Platform"/>
            <consortium name="The Broad Institute Genome Sequencing Center for Infectious Disease"/>
            <person name="Wu L."/>
            <person name="Ma J."/>
        </authorList>
    </citation>
    <scope>NUCLEOTIDE SEQUENCE [LARGE SCALE GENOMIC DNA]</scope>
    <source>
        <strain evidence="2">PCU 280</strain>
    </source>
</reference>